<dbReference type="AlphaFoldDB" id="A0AB34U7N1"/>
<dbReference type="Proteomes" id="UP000050545">
    <property type="component" value="Unassembled WGS sequence"/>
</dbReference>
<evidence type="ECO:0000313" key="2">
    <source>
        <dbReference type="Proteomes" id="UP000050545"/>
    </source>
</evidence>
<accession>A0AB34U7N1</accession>
<gene>
    <name evidence="1" type="ORF">ALO67_04108</name>
</gene>
<protein>
    <submittedName>
        <fullName evidence="1">Uncharacterized protein</fullName>
    </submittedName>
</protein>
<evidence type="ECO:0000313" key="1">
    <source>
        <dbReference type="EMBL" id="KPX54572.1"/>
    </source>
</evidence>
<reference evidence="1 2" key="1">
    <citation type="submission" date="2015-09" db="EMBL/GenBank/DDBJ databases">
        <title>Genome announcement of multiple Pseudomonas syringae strains.</title>
        <authorList>
            <person name="Thakur S."/>
            <person name="Wang P.W."/>
            <person name="Gong Y."/>
            <person name="Weir B.S."/>
            <person name="Guttman D.S."/>
        </authorList>
    </citation>
    <scope>NUCLEOTIDE SEQUENCE [LARGE SCALE GENOMIC DNA]</scope>
    <source>
        <strain evidence="1 2">ICMP9623</strain>
    </source>
</reference>
<proteinExistence type="predicted"/>
<organism evidence="1 2">
    <name type="scientific">Pseudomonas amygdali pv. hibisci</name>
    <dbReference type="NCBI Taxonomy" id="251723"/>
    <lineage>
        <taxon>Bacteria</taxon>
        <taxon>Pseudomonadati</taxon>
        <taxon>Pseudomonadota</taxon>
        <taxon>Gammaproteobacteria</taxon>
        <taxon>Pseudomonadales</taxon>
        <taxon>Pseudomonadaceae</taxon>
        <taxon>Pseudomonas</taxon>
        <taxon>Pseudomonas amygdali</taxon>
    </lineage>
</organism>
<sequence length="66" mass="7467">MMILLDGQSGLAVNPAEVSSMRFAEWNGDKHLVLTMQTGKELSVRHWPYGDGPNVYRLHEQLLEAQ</sequence>
<comment type="caution">
    <text evidence="1">The sequence shown here is derived from an EMBL/GenBank/DDBJ whole genome shotgun (WGS) entry which is preliminary data.</text>
</comment>
<name>A0AB34U7N1_PSEA0</name>
<dbReference type="EMBL" id="LJQN01000087">
    <property type="protein sequence ID" value="KPX54572.1"/>
    <property type="molecule type" value="Genomic_DNA"/>
</dbReference>
<dbReference type="RefSeq" id="WP_057404756.1">
    <property type="nucleotide sequence ID" value="NZ_LJQN01000087.1"/>
</dbReference>